<dbReference type="Pfam" id="PF00857">
    <property type="entry name" value="Isochorismatase"/>
    <property type="match status" value="1"/>
</dbReference>
<comment type="caution">
    <text evidence="2">The sequence shown here is derived from an EMBL/GenBank/DDBJ whole genome shotgun (WGS) entry which is preliminary data.</text>
</comment>
<protein>
    <submittedName>
        <fullName evidence="2">Hydrolase</fullName>
    </submittedName>
</protein>
<proteinExistence type="predicted"/>
<gene>
    <name evidence="2" type="ORF">CWC05_16335</name>
</gene>
<dbReference type="InterPro" id="IPR036380">
    <property type="entry name" value="Isochorismatase-like_sf"/>
</dbReference>
<dbReference type="PANTHER" id="PTHR14119">
    <property type="entry name" value="HYDROLASE"/>
    <property type="match status" value="1"/>
</dbReference>
<dbReference type="STRING" id="151081.TW72_00780"/>
<dbReference type="InterPro" id="IPR050993">
    <property type="entry name" value="Isochorismatase_domain"/>
</dbReference>
<reference evidence="3" key="2">
    <citation type="submission" date="2019-06" db="EMBL/GenBank/DDBJ databases">
        <title>Co-occurence of chitin degradation, pigmentation and bioactivity in marine Pseudoalteromonas.</title>
        <authorList>
            <person name="Sonnenschein E.C."/>
            <person name="Bech P.K."/>
        </authorList>
    </citation>
    <scope>NUCLEOTIDE SEQUENCE [LARGE SCALE GENOMIC DNA]</scope>
    <source>
        <strain evidence="3">S2897</strain>
    </source>
</reference>
<dbReference type="GO" id="GO:0016787">
    <property type="term" value="F:hydrolase activity"/>
    <property type="evidence" value="ECO:0007669"/>
    <property type="project" value="UniProtKB-KW"/>
</dbReference>
<evidence type="ECO:0000259" key="1">
    <source>
        <dbReference type="Pfam" id="PF00857"/>
    </source>
</evidence>
<reference evidence="2 3" key="1">
    <citation type="submission" date="2017-12" db="EMBL/GenBank/DDBJ databases">
        <authorList>
            <person name="Paulsen S."/>
            <person name="Gram L.K."/>
        </authorList>
    </citation>
    <scope>NUCLEOTIDE SEQUENCE [LARGE SCALE GENOMIC DNA]</scope>
    <source>
        <strain evidence="2 3">S2897</strain>
    </source>
</reference>
<sequence length="180" mass="20001">MERLMNNNAQNATLVVVDMQAKLAPAMSEYTHIRAQVQLLLSASHCLDIHCVVTEQYPEGLGPTDAQLKIGNANYITKTTFSAAQQKDFEQALGSHQHIYLCGMESHVCVYFTAMDLLAKGYTVSVIADAVCSRKQENKQWALLQLRQAGVQVCSAETAIFGWMHSCEHPQFKEVLALIK</sequence>
<evidence type="ECO:0000313" key="2">
    <source>
        <dbReference type="EMBL" id="TMP85901.1"/>
    </source>
</evidence>
<keyword evidence="2" id="KW-0378">Hydrolase</keyword>
<dbReference type="Gene3D" id="3.40.50.850">
    <property type="entry name" value="Isochorismatase-like"/>
    <property type="match status" value="1"/>
</dbReference>
<accession>A0A5S3Z1L1</accession>
<evidence type="ECO:0000313" key="3">
    <source>
        <dbReference type="Proteomes" id="UP000305874"/>
    </source>
</evidence>
<dbReference type="SUPFAM" id="SSF52499">
    <property type="entry name" value="Isochorismatase-like hydrolases"/>
    <property type="match status" value="1"/>
</dbReference>
<dbReference type="AlphaFoldDB" id="A0A5S3Z1L1"/>
<dbReference type="Proteomes" id="UP000305874">
    <property type="component" value="Unassembled WGS sequence"/>
</dbReference>
<organism evidence="2 3">
    <name type="scientific">Pseudoalteromonas ruthenica</name>
    <dbReference type="NCBI Taxonomy" id="151081"/>
    <lineage>
        <taxon>Bacteria</taxon>
        <taxon>Pseudomonadati</taxon>
        <taxon>Pseudomonadota</taxon>
        <taxon>Gammaproteobacteria</taxon>
        <taxon>Alteromonadales</taxon>
        <taxon>Pseudoalteromonadaceae</taxon>
        <taxon>Pseudoalteromonas</taxon>
    </lineage>
</organism>
<name>A0A5S3Z1L1_9GAMM</name>
<dbReference type="EMBL" id="PNCG01000017">
    <property type="protein sequence ID" value="TMP85901.1"/>
    <property type="molecule type" value="Genomic_DNA"/>
</dbReference>
<feature type="domain" description="Isochorismatase-like" evidence="1">
    <location>
        <begin position="13"/>
        <end position="157"/>
    </location>
</feature>
<dbReference type="PANTHER" id="PTHR14119:SF3">
    <property type="entry name" value="ISOCHORISMATASE DOMAIN-CONTAINING PROTEIN 2"/>
    <property type="match status" value="1"/>
</dbReference>
<dbReference type="InterPro" id="IPR000868">
    <property type="entry name" value="Isochorismatase-like_dom"/>
</dbReference>